<feature type="region of interest" description="Disordered" evidence="1">
    <location>
        <begin position="27"/>
        <end position="71"/>
    </location>
</feature>
<name>A0ABM3QK33_SPIOL</name>
<dbReference type="RefSeq" id="XP_056683728.1">
    <property type="nucleotide sequence ID" value="XM_056827750.1"/>
</dbReference>
<protein>
    <submittedName>
        <fullName evidence="3">Uncharacterized protein isoform X1</fullName>
    </submittedName>
</protein>
<dbReference type="Proteomes" id="UP000813463">
    <property type="component" value="Chromosome 4"/>
</dbReference>
<organism evidence="2 3">
    <name type="scientific">Spinacia oleracea</name>
    <name type="common">Spinach</name>
    <dbReference type="NCBI Taxonomy" id="3562"/>
    <lineage>
        <taxon>Eukaryota</taxon>
        <taxon>Viridiplantae</taxon>
        <taxon>Streptophyta</taxon>
        <taxon>Embryophyta</taxon>
        <taxon>Tracheophyta</taxon>
        <taxon>Spermatophyta</taxon>
        <taxon>Magnoliopsida</taxon>
        <taxon>eudicotyledons</taxon>
        <taxon>Gunneridae</taxon>
        <taxon>Pentapetalae</taxon>
        <taxon>Caryophyllales</taxon>
        <taxon>Chenopodiaceae</taxon>
        <taxon>Chenopodioideae</taxon>
        <taxon>Anserineae</taxon>
        <taxon>Spinacia</taxon>
    </lineage>
</organism>
<evidence type="ECO:0000313" key="2">
    <source>
        <dbReference type="Proteomes" id="UP000813463"/>
    </source>
</evidence>
<reference evidence="3" key="2">
    <citation type="submission" date="2025-08" db="UniProtKB">
        <authorList>
            <consortium name="RefSeq"/>
        </authorList>
    </citation>
    <scope>IDENTIFICATION</scope>
    <source>
        <tissue evidence="3">Leaf</tissue>
    </source>
</reference>
<proteinExistence type="predicted"/>
<evidence type="ECO:0000256" key="1">
    <source>
        <dbReference type="SAM" id="MobiDB-lite"/>
    </source>
</evidence>
<sequence length="155" mass="17055">MLKFPKVYTTQFGAEFSEQVNKSSRLLGKNNLTPASSNHYSRPEVAAENPSHSGQPRHAATSRSRQQGPTNAARLIAATTKEFQLATARRQVAPCQKFNRPPPLTVILCALTRPSTIAPPSVGHPAMVGNSFNFVQQLPKFKLIFIQLLFKDKGI</sequence>
<gene>
    <name evidence="3" type="primary">LOC130460092</name>
</gene>
<evidence type="ECO:0000313" key="3">
    <source>
        <dbReference type="RefSeq" id="XP_056683728.1"/>
    </source>
</evidence>
<reference evidence="2" key="1">
    <citation type="journal article" date="2021" name="Nat. Commun.">
        <title>Genomic analyses provide insights into spinach domestication and the genetic basis of agronomic traits.</title>
        <authorList>
            <person name="Cai X."/>
            <person name="Sun X."/>
            <person name="Xu C."/>
            <person name="Sun H."/>
            <person name="Wang X."/>
            <person name="Ge C."/>
            <person name="Zhang Z."/>
            <person name="Wang Q."/>
            <person name="Fei Z."/>
            <person name="Jiao C."/>
            <person name="Wang Q."/>
        </authorList>
    </citation>
    <scope>NUCLEOTIDE SEQUENCE [LARGE SCALE GENOMIC DNA]</scope>
    <source>
        <strain evidence="2">cv. Varoflay</strain>
    </source>
</reference>
<feature type="compositionally biased region" description="Polar residues" evidence="1">
    <location>
        <begin position="61"/>
        <end position="70"/>
    </location>
</feature>
<dbReference type="GeneID" id="130460092"/>
<accession>A0ABM3QK33</accession>
<feature type="compositionally biased region" description="Polar residues" evidence="1">
    <location>
        <begin position="27"/>
        <end position="40"/>
    </location>
</feature>
<keyword evidence="2" id="KW-1185">Reference proteome</keyword>